<comment type="caution">
    <text evidence="2">The sequence shown here is derived from an EMBL/GenBank/DDBJ whole genome shotgun (WGS) entry which is preliminary data.</text>
</comment>
<feature type="transmembrane region" description="Helical" evidence="1">
    <location>
        <begin position="83"/>
        <end position="101"/>
    </location>
</feature>
<keyword evidence="1" id="KW-0812">Transmembrane</keyword>
<protein>
    <submittedName>
        <fullName evidence="2">Uncharacterized protein</fullName>
    </submittedName>
</protein>
<organism evidence="2 3">
    <name type="scientific">Novosphingobium hassiacum</name>
    <dbReference type="NCBI Taxonomy" id="173676"/>
    <lineage>
        <taxon>Bacteria</taxon>
        <taxon>Pseudomonadati</taxon>
        <taxon>Pseudomonadota</taxon>
        <taxon>Alphaproteobacteria</taxon>
        <taxon>Sphingomonadales</taxon>
        <taxon>Sphingomonadaceae</taxon>
        <taxon>Novosphingobium</taxon>
    </lineage>
</organism>
<reference evidence="2 3" key="1">
    <citation type="submission" date="2020-08" db="EMBL/GenBank/DDBJ databases">
        <title>Genomic Encyclopedia of Type Strains, Phase IV (KMG-IV): sequencing the most valuable type-strain genomes for metagenomic binning, comparative biology and taxonomic classification.</title>
        <authorList>
            <person name="Goeker M."/>
        </authorList>
    </citation>
    <scope>NUCLEOTIDE SEQUENCE [LARGE SCALE GENOMIC DNA]</scope>
    <source>
        <strain evidence="2 3">DSM 14552</strain>
    </source>
</reference>
<evidence type="ECO:0000313" key="3">
    <source>
        <dbReference type="Proteomes" id="UP000562395"/>
    </source>
</evidence>
<keyword evidence="1" id="KW-0472">Membrane</keyword>
<sequence length="195" mass="21834">MSRWPASLISREVIPFYLSLALLGGAALALDALLHWSQMVWIGRYVGIPGVLLILASSAYSMRKRKLIKAGKPVNLLRWHERLAWAGSLLVLVHAGIHFNAWLGWLAVWAMLINVASGLTGKFLIGRARKRLEATRTRLLAEGLSPAVVEEKTHWDSLTYSAVKQWRIVHVPITLAFAVLALAHIIAIFLFWGWK</sequence>
<evidence type="ECO:0000313" key="2">
    <source>
        <dbReference type="EMBL" id="MBB3862096.1"/>
    </source>
</evidence>
<evidence type="ECO:0000256" key="1">
    <source>
        <dbReference type="SAM" id="Phobius"/>
    </source>
</evidence>
<accession>A0A7W6EXB4</accession>
<feature type="transmembrane region" description="Helical" evidence="1">
    <location>
        <begin position="173"/>
        <end position="194"/>
    </location>
</feature>
<feature type="transmembrane region" description="Helical" evidence="1">
    <location>
        <begin position="107"/>
        <end position="125"/>
    </location>
</feature>
<keyword evidence="1" id="KW-1133">Transmembrane helix</keyword>
<dbReference type="RefSeq" id="WP_183614575.1">
    <property type="nucleotide sequence ID" value="NZ_JACICY010000009.1"/>
</dbReference>
<proteinExistence type="predicted"/>
<dbReference type="AlphaFoldDB" id="A0A7W6EXB4"/>
<dbReference type="Proteomes" id="UP000562395">
    <property type="component" value="Unassembled WGS sequence"/>
</dbReference>
<name>A0A7W6EXB4_9SPHN</name>
<dbReference type="EMBL" id="JACICY010000009">
    <property type="protein sequence ID" value="MBB3862096.1"/>
    <property type="molecule type" value="Genomic_DNA"/>
</dbReference>
<keyword evidence="3" id="KW-1185">Reference proteome</keyword>
<feature type="transmembrane region" description="Helical" evidence="1">
    <location>
        <begin position="39"/>
        <end position="62"/>
    </location>
</feature>
<gene>
    <name evidence="2" type="ORF">GGQ88_003390</name>
</gene>